<dbReference type="InterPro" id="IPR052273">
    <property type="entry name" value="PPIase_FKBP"/>
</dbReference>
<keyword evidence="1 3" id="KW-0732">Signal</keyword>
<feature type="chain" id="PRO_5034279737" description="Peptidylprolyl isomerase" evidence="3">
    <location>
        <begin position="25"/>
        <end position="71"/>
    </location>
</feature>
<dbReference type="GO" id="GO:0003755">
    <property type="term" value="F:peptidyl-prolyl cis-trans isomerase activity"/>
    <property type="evidence" value="ECO:0007669"/>
    <property type="project" value="InterPro"/>
</dbReference>
<name>A0A8C3C4L5_CAIMO</name>
<evidence type="ECO:0000256" key="1">
    <source>
        <dbReference type="ARBA" id="ARBA00022729"/>
    </source>
</evidence>
<evidence type="ECO:0000313" key="5">
    <source>
        <dbReference type="Proteomes" id="UP000694556"/>
    </source>
</evidence>
<dbReference type="InterPro" id="IPR046357">
    <property type="entry name" value="PPIase_dom_sf"/>
</dbReference>
<dbReference type="PANTHER" id="PTHR46222:SF1">
    <property type="entry name" value="PEPTIDYL-PROLYL CIS-TRANS ISOMERASE FKBP14"/>
    <property type="match status" value="1"/>
</dbReference>
<accession>A0A8C3C4L5</accession>
<organism evidence="4 5">
    <name type="scientific">Cairina moschata</name>
    <name type="common">Muscovy duck</name>
    <dbReference type="NCBI Taxonomy" id="8855"/>
    <lineage>
        <taxon>Eukaryota</taxon>
        <taxon>Metazoa</taxon>
        <taxon>Chordata</taxon>
        <taxon>Craniata</taxon>
        <taxon>Vertebrata</taxon>
        <taxon>Euteleostomi</taxon>
        <taxon>Archelosauria</taxon>
        <taxon>Archosauria</taxon>
        <taxon>Dinosauria</taxon>
        <taxon>Saurischia</taxon>
        <taxon>Theropoda</taxon>
        <taxon>Coelurosauria</taxon>
        <taxon>Aves</taxon>
        <taxon>Neognathae</taxon>
        <taxon>Galloanserae</taxon>
        <taxon>Anseriformes</taxon>
        <taxon>Anatidae</taxon>
        <taxon>Anatinae</taxon>
        <taxon>Cairina</taxon>
    </lineage>
</organism>
<dbReference type="Proteomes" id="UP000694556">
    <property type="component" value="Chromosome 2"/>
</dbReference>
<proteinExistence type="predicted"/>
<evidence type="ECO:0000256" key="3">
    <source>
        <dbReference type="SAM" id="SignalP"/>
    </source>
</evidence>
<keyword evidence="2" id="KW-0677">Repeat</keyword>
<sequence length="71" mass="7704">MAAVLRAVLLAVLLGAAVLRCAAAALIPPAEVEVEVLQKPFLCRRRSKWGDLLLVHYEGFLQSDGAMFHST</sequence>
<dbReference type="Ensembl" id="ENSCMMT00000016562.1">
    <property type="protein sequence ID" value="ENSCMMP00000015054.1"/>
    <property type="gene ID" value="ENSCMMG00000009581.1"/>
</dbReference>
<protein>
    <recommendedName>
        <fullName evidence="6">Peptidylprolyl isomerase</fullName>
    </recommendedName>
</protein>
<reference evidence="4" key="3">
    <citation type="submission" date="2025-09" db="UniProtKB">
        <authorList>
            <consortium name="Ensembl"/>
        </authorList>
    </citation>
    <scope>IDENTIFICATION</scope>
</reference>
<dbReference type="PANTHER" id="PTHR46222">
    <property type="entry name" value="PEPTIDYL-PROLYL CIS-TRANS ISOMERASE FKBP7/14"/>
    <property type="match status" value="1"/>
</dbReference>
<reference evidence="4" key="2">
    <citation type="submission" date="2025-08" db="UniProtKB">
        <authorList>
            <consortium name="Ensembl"/>
        </authorList>
    </citation>
    <scope>IDENTIFICATION</scope>
</reference>
<evidence type="ECO:0000256" key="2">
    <source>
        <dbReference type="ARBA" id="ARBA00022737"/>
    </source>
</evidence>
<reference evidence="4" key="1">
    <citation type="submission" date="2018-09" db="EMBL/GenBank/DDBJ databases">
        <title>Common duck and Muscovy duck high density SNP chip.</title>
        <authorList>
            <person name="Vignal A."/>
            <person name="Thebault N."/>
            <person name="Warren W.C."/>
        </authorList>
    </citation>
    <scope>NUCLEOTIDE SEQUENCE [LARGE SCALE GENOMIC DNA]</scope>
</reference>
<dbReference type="AlphaFoldDB" id="A0A8C3C4L5"/>
<evidence type="ECO:0000313" key="4">
    <source>
        <dbReference type="Ensembl" id="ENSCMMP00000015054.1"/>
    </source>
</evidence>
<dbReference type="Gene3D" id="3.10.50.40">
    <property type="match status" value="1"/>
</dbReference>
<evidence type="ECO:0008006" key="6">
    <source>
        <dbReference type="Google" id="ProtNLM"/>
    </source>
</evidence>
<feature type="signal peptide" evidence="3">
    <location>
        <begin position="1"/>
        <end position="24"/>
    </location>
</feature>
<keyword evidence="5" id="KW-1185">Reference proteome</keyword>